<name>D8PJB5_9BACT</name>
<dbReference type="STRING" id="330214.NIDE3814"/>
<accession>D8PJB5</accession>
<dbReference type="Proteomes" id="UP000001660">
    <property type="component" value="Chromosome"/>
</dbReference>
<dbReference type="EMBL" id="FP929003">
    <property type="protein sequence ID" value="CBK43489.1"/>
    <property type="molecule type" value="Genomic_DNA"/>
</dbReference>
<organism evidence="1 2">
    <name type="scientific">Nitrospira defluvii</name>
    <dbReference type="NCBI Taxonomy" id="330214"/>
    <lineage>
        <taxon>Bacteria</taxon>
        <taxon>Pseudomonadati</taxon>
        <taxon>Nitrospirota</taxon>
        <taxon>Nitrospiria</taxon>
        <taxon>Nitrospirales</taxon>
        <taxon>Nitrospiraceae</taxon>
        <taxon>Nitrospira</taxon>
    </lineage>
</organism>
<reference evidence="1 2" key="1">
    <citation type="journal article" date="2010" name="Proc. Natl. Acad. Sci. U.S.A.">
        <title>A Nitrospira metagenome illuminates the physiology and evolution of globally important nitrite-oxidizing bacteria.</title>
        <authorList>
            <person name="Lucker S."/>
            <person name="Wagner M."/>
            <person name="Maixner F."/>
            <person name="Pelletier E."/>
            <person name="Koch H."/>
            <person name="Vacherie B."/>
            <person name="Rattei T."/>
            <person name="Sinninghe Damste J."/>
            <person name="Spieck E."/>
            <person name="Le Paslier D."/>
            <person name="Daims H."/>
        </authorList>
    </citation>
    <scope>NUCLEOTIDE SEQUENCE [LARGE SCALE GENOMIC DNA]</scope>
</reference>
<dbReference type="KEGG" id="nde:NIDE3814"/>
<sequence length="94" mass="10344">MPLTQGQLTASGAGRKSPFTLRSSNFIAENHRHNLTVPLPFVDAHLGEIRLMEGGEDDVSAVARFFSRRGMYWGNSGHAARIQTESGNSHIHEN</sequence>
<evidence type="ECO:0000313" key="2">
    <source>
        <dbReference type="Proteomes" id="UP000001660"/>
    </source>
</evidence>
<dbReference type="AlphaFoldDB" id="D8PJB5"/>
<evidence type="ECO:0000313" key="1">
    <source>
        <dbReference type="EMBL" id="CBK43489.1"/>
    </source>
</evidence>
<dbReference type="HOGENOM" id="CLU_2380893_0_0_0"/>
<protein>
    <submittedName>
        <fullName evidence="1">Uncharacterized protein</fullName>
    </submittedName>
</protein>
<proteinExistence type="predicted"/>
<keyword evidence="2" id="KW-1185">Reference proteome</keyword>
<gene>
    <name evidence="1" type="ORF">NIDE3814</name>
</gene>